<sequence length="276" mass="29815">MIDQELAQLESVYQTIVDFLVQYSFQLVGAVIILLLGLWFASKVAKWVFRVLEHKGLDITLTNFIANLVKLLLISITVIIALGKLGISITPFVAALGALSLGAGLAIQGTLSNYGAGLAIILTRPFVIKNTITVKGYTGVVAEINLATTVLVNEDNERVTIPNRHIVGEIIKNTEQNSLIEGEVAIAYGCQPEQAIELIESTLAAIEEVQSSPSIKVGIAAFADSGINISYRFWVPTPVYHQSKFAANLAVFNALQQAGISIPFPQREVRLLAEQG</sequence>
<comment type="subunit">
    <text evidence="7">Homoheptamer.</text>
</comment>
<evidence type="ECO:0000259" key="8">
    <source>
        <dbReference type="Pfam" id="PF00924"/>
    </source>
</evidence>
<dbReference type="Gene3D" id="3.30.70.100">
    <property type="match status" value="1"/>
</dbReference>
<keyword evidence="4 7" id="KW-0812">Transmembrane</keyword>
<keyword evidence="7" id="KW-0407">Ion channel</keyword>
<evidence type="ECO:0000313" key="11">
    <source>
        <dbReference type="EMBL" id="GGB14572.1"/>
    </source>
</evidence>
<gene>
    <name evidence="11" type="ORF">GCM10007414_29980</name>
</gene>
<dbReference type="InterPro" id="IPR011066">
    <property type="entry name" value="MscS_channel_C_sf"/>
</dbReference>
<comment type="caution">
    <text evidence="7">Lacks conserved residue(s) required for the propagation of feature annotation.</text>
</comment>
<evidence type="ECO:0000256" key="1">
    <source>
        <dbReference type="ARBA" id="ARBA00004651"/>
    </source>
</evidence>
<keyword evidence="3" id="KW-1003">Cell membrane</keyword>
<feature type="domain" description="Mechanosensitive ion channel MscS C-terminal" evidence="9">
    <location>
        <begin position="184"/>
        <end position="262"/>
    </location>
</feature>
<keyword evidence="7" id="KW-0997">Cell inner membrane</keyword>
<evidence type="ECO:0000259" key="9">
    <source>
        <dbReference type="Pfam" id="PF21082"/>
    </source>
</evidence>
<protein>
    <recommendedName>
        <fullName evidence="7">Small-conductance mechanosensitive channel</fullName>
    </recommendedName>
</protein>
<evidence type="ECO:0000256" key="5">
    <source>
        <dbReference type="ARBA" id="ARBA00022989"/>
    </source>
</evidence>
<evidence type="ECO:0000256" key="7">
    <source>
        <dbReference type="RuleBase" id="RU369025"/>
    </source>
</evidence>
<organism evidence="11 12">
    <name type="scientific">Agarivorans gilvus</name>
    <dbReference type="NCBI Taxonomy" id="680279"/>
    <lineage>
        <taxon>Bacteria</taxon>
        <taxon>Pseudomonadati</taxon>
        <taxon>Pseudomonadota</taxon>
        <taxon>Gammaproteobacteria</taxon>
        <taxon>Alteromonadales</taxon>
        <taxon>Alteromonadaceae</taxon>
        <taxon>Agarivorans</taxon>
    </lineage>
</organism>
<dbReference type="Pfam" id="PF05552">
    <property type="entry name" value="MS_channel_1st_1"/>
    <property type="match status" value="1"/>
</dbReference>
<accession>A0ABQ1I4J9</accession>
<dbReference type="RefSeq" id="WP_055733380.1">
    <property type="nucleotide sequence ID" value="NZ_BMDY01000020.1"/>
</dbReference>
<dbReference type="Pfam" id="PF21082">
    <property type="entry name" value="MS_channel_3rd"/>
    <property type="match status" value="1"/>
</dbReference>
<keyword evidence="7" id="KW-0406">Ion transport</keyword>
<feature type="transmembrane region" description="Helical" evidence="7">
    <location>
        <begin position="61"/>
        <end position="83"/>
    </location>
</feature>
<dbReference type="PANTHER" id="PTHR30221:SF1">
    <property type="entry name" value="SMALL-CONDUCTANCE MECHANOSENSITIVE CHANNEL"/>
    <property type="match status" value="1"/>
</dbReference>
<dbReference type="Gene3D" id="2.30.30.60">
    <property type="match status" value="1"/>
</dbReference>
<dbReference type="SUPFAM" id="SSF50182">
    <property type="entry name" value="Sm-like ribonucleoproteins"/>
    <property type="match status" value="1"/>
</dbReference>
<dbReference type="SUPFAM" id="SSF82861">
    <property type="entry name" value="Mechanosensitive channel protein MscS (YggB), transmembrane region"/>
    <property type="match status" value="1"/>
</dbReference>
<evidence type="ECO:0000256" key="6">
    <source>
        <dbReference type="ARBA" id="ARBA00023136"/>
    </source>
</evidence>
<evidence type="ECO:0000256" key="4">
    <source>
        <dbReference type="ARBA" id="ARBA00022692"/>
    </source>
</evidence>
<dbReference type="Proteomes" id="UP000651977">
    <property type="component" value="Unassembled WGS sequence"/>
</dbReference>
<keyword evidence="12" id="KW-1185">Reference proteome</keyword>
<dbReference type="InterPro" id="IPR023408">
    <property type="entry name" value="MscS_beta-dom_sf"/>
</dbReference>
<keyword evidence="7" id="KW-0813">Transport</keyword>
<evidence type="ECO:0000259" key="10">
    <source>
        <dbReference type="Pfam" id="PF21088"/>
    </source>
</evidence>
<feature type="domain" description="Mechanosensitive ion channel transmembrane helices 2/3" evidence="10">
    <location>
        <begin position="67"/>
        <end position="108"/>
    </location>
</feature>
<comment type="caution">
    <text evidence="11">The sequence shown here is derived from an EMBL/GenBank/DDBJ whole genome shotgun (WGS) entry which is preliminary data.</text>
</comment>
<dbReference type="Gene3D" id="1.10.287.1260">
    <property type="match status" value="1"/>
</dbReference>
<dbReference type="SUPFAM" id="SSF82689">
    <property type="entry name" value="Mechanosensitive channel protein MscS (YggB), C-terminal domain"/>
    <property type="match status" value="1"/>
</dbReference>
<dbReference type="PANTHER" id="PTHR30221">
    <property type="entry name" value="SMALL-CONDUCTANCE MECHANOSENSITIVE CHANNEL"/>
    <property type="match status" value="1"/>
</dbReference>
<feature type="domain" description="Mechanosensitive ion channel MscS" evidence="8">
    <location>
        <begin position="110"/>
        <end position="174"/>
    </location>
</feature>
<dbReference type="InterPro" id="IPR049142">
    <property type="entry name" value="MS_channel_1st"/>
</dbReference>
<dbReference type="EMBL" id="BMDY01000020">
    <property type="protein sequence ID" value="GGB14572.1"/>
    <property type="molecule type" value="Genomic_DNA"/>
</dbReference>
<keyword evidence="5 7" id="KW-1133">Transmembrane helix</keyword>
<dbReference type="InterPro" id="IPR008910">
    <property type="entry name" value="MSC_TM_helix"/>
</dbReference>
<feature type="transmembrane region" description="Helical" evidence="7">
    <location>
        <begin position="20"/>
        <end position="41"/>
    </location>
</feature>
<keyword evidence="6 7" id="KW-0472">Membrane</keyword>
<evidence type="ECO:0000256" key="2">
    <source>
        <dbReference type="ARBA" id="ARBA00008017"/>
    </source>
</evidence>
<dbReference type="InterPro" id="IPR049278">
    <property type="entry name" value="MS_channel_C"/>
</dbReference>
<dbReference type="InterPro" id="IPR011014">
    <property type="entry name" value="MscS_channel_TM-2"/>
</dbReference>
<name>A0ABQ1I4J9_9ALTE</name>
<comment type="function">
    <text evidence="7">Mechanosensitive channel that participates in the regulation of osmotic pressure changes within the cell, opening in response to stretch forces in the membrane lipid bilayer, without the need for other proteins. Contributes to normal resistance to hypoosmotic shock. Forms an ion channel of 1.0 nanosiemens conductance with a slight preference for anions.</text>
</comment>
<dbReference type="Pfam" id="PF21088">
    <property type="entry name" value="MS_channel_1st"/>
    <property type="match status" value="1"/>
</dbReference>
<comment type="subcellular location">
    <subcellularLocation>
        <location evidence="7">Cell inner membrane</location>
        <topology evidence="7">Multi-pass membrane protein</topology>
    </subcellularLocation>
    <subcellularLocation>
        <location evidence="1">Cell membrane</location>
        <topology evidence="1">Multi-pass membrane protein</topology>
    </subcellularLocation>
</comment>
<evidence type="ECO:0000256" key="3">
    <source>
        <dbReference type="ARBA" id="ARBA00022475"/>
    </source>
</evidence>
<dbReference type="InterPro" id="IPR010920">
    <property type="entry name" value="LSM_dom_sf"/>
</dbReference>
<dbReference type="InterPro" id="IPR045275">
    <property type="entry name" value="MscS_archaea/bacteria_type"/>
</dbReference>
<proteinExistence type="inferred from homology"/>
<evidence type="ECO:0000313" key="12">
    <source>
        <dbReference type="Proteomes" id="UP000651977"/>
    </source>
</evidence>
<reference evidence="12" key="1">
    <citation type="journal article" date="2019" name="Int. J. Syst. Evol. Microbiol.">
        <title>The Global Catalogue of Microorganisms (GCM) 10K type strain sequencing project: providing services to taxonomists for standard genome sequencing and annotation.</title>
        <authorList>
            <consortium name="The Broad Institute Genomics Platform"/>
            <consortium name="The Broad Institute Genome Sequencing Center for Infectious Disease"/>
            <person name="Wu L."/>
            <person name="Ma J."/>
        </authorList>
    </citation>
    <scope>NUCLEOTIDE SEQUENCE [LARGE SCALE GENOMIC DNA]</scope>
    <source>
        <strain evidence="12">CGMCC 1.10131</strain>
    </source>
</reference>
<dbReference type="InterPro" id="IPR006685">
    <property type="entry name" value="MscS_channel_2nd"/>
</dbReference>
<comment type="similarity">
    <text evidence="2 7">Belongs to the MscS (TC 1.A.23) family.</text>
</comment>
<dbReference type="Pfam" id="PF00924">
    <property type="entry name" value="MS_channel_2nd"/>
    <property type="match status" value="1"/>
</dbReference>